<sequence length="81" mass="9468">MTHQNMNHHIFNVAPHFCHEINRRVCYLLNFPLQNYQKSSPGKKIGQPNSFGFIQNPNLIHKKILSRLVLPTLMKFSRALV</sequence>
<comment type="caution">
    <text evidence="1">The sequence shown here is derived from an EMBL/GenBank/DDBJ whole genome shotgun (WGS) entry which is preliminary data.</text>
</comment>
<organism evidence="1 2">
    <name type="scientific">Camellia sinensis</name>
    <name type="common">Tea plant</name>
    <name type="synonym">Thea sinensis</name>
    <dbReference type="NCBI Taxonomy" id="4442"/>
    <lineage>
        <taxon>Eukaryota</taxon>
        <taxon>Viridiplantae</taxon>
        <taxon>Streptophyta</taxon>
        <taxon>Embryophyta</taxon>
        <taxon>Tracheophyta</taxon>
        <taxon>Spermatophyta</taxon>
        <taxon>Magnoliopsida</taxon>
        <taxon>eudicotyledons</taxon>
        <taxon>Gunneridae</taxon>
        <taxon>Pentapetalae</taxon>
        <taxon>asterids</taxon>
        <taxon>Ericales</taxon>
        <taxon>Theaceae</taxon>
        <taxon>Camellia</taxon>
    </lineage>
</organism>
<dbReference type="AlphaFoldDB" id="A0A7J7I2T7"/>
<accession>A0A7J7I2T7</accession>
<keyword evidence="2" id="KW-1185">Reference proteome</keyword>
<reference evidence="1 2" key="2">
    <citation type="submission" date="2020-07" db="EMBL/GenBank/DDBJ databases">
        <title>Genome assembly of wild tea tree DASZ reveals pedigree and selection history of tea varieties.</title>
        <authorList>
            <person name="Zhang W."/>
        </authorList>
    </citation>
    <scope>NUCLEOTIDE SEQUENCE [LARGE SCALE GENOMIC DNA]</scope>
    <source>
        <strain evidence="2">cv. G240</strain>
        <tissue evidence="1">Leaf</tissue>
    </source>
</reference>
<gene>
    <name evidence="1" type="ORF">HYC85_005969</name>
</gene>
<dbReference type="EMBL" id="JACBKZ010000002">
    <property type="protein sequence ID" value="KAF5958744.1"/>
    <property type="molecule type" value="Genomic_DNA"/>
</dbReference>
<evidence type="ECO:0000313" key="2">
    <source>
        <dbReference type="Proteomes" id="UP000593564"/>
    </source>
</evidence>
<dbReference type="Proteomes" id="UP000593564">
    <property type="component" value="Unassembled WGS sequence"/>
</dbReference>
<name>A0A7J7I2T7_CAMSI</name>
<proteinExistence type="predicted"/>
<evidence type="ECO:0000313" key="1">
    <source>
        <dbReference type="EMBL" id="KAF5958744.1"/>
    </source>
</evidence>
<protein>
    <submittedName>
        <fullName evidence="1">Uncharacterized protein</fullName>
    </submittedName>
</protein>
<reference evidence="2" key="1">
    <citation type="journal article" date="2020" name="Nat. Commun.">
        <title>Genome assembly of wild tea tree DASZ reveals pedigree and selection history of tea varieties.</title>
        <authorList>
            <person name="Zhang W."/>
            <person name="Zhang Y."/>
            <person name="Qiu H."/>
            <person name="Guo Y."/>
            <person name="Wan H."/>
            <person name="Zhang X."/>
            <person name="Scossa F."/>
            <person name="Alseekh S."/>
            <person name="Zhang Q."/>
            <person name="Wang P."/>
            <person name="Xu L."/>
            <person name="Schmidt M.H."/>
            <person name="Jia X."/>
            <person name="Li D."/>
            <person name="Zhu A."/>
            <person name="Guo F."/>
            <person name="Chen W."/>
            <person name="Ni D."/>
            <person name="Usadel B."/>
            <person name="Fernie A.R."/>
            <person name="Wen W."/>
        </authorList>
    </citation>
    <scope>NUCLEOTIDE SEQUENCE [LARGE SCALE GENOMIC DNA]</scope>
    <source>
        <strain evidence="2">cv. G240</strain>
    </source>
</reference>